<sequence>MGAAPFIIDTVKRELVQFNKRDNIIPFADLKEEEGYYSAKFDKSRNKISSEWPESGKHDDHILNVIIPAPVLDAPGSLTPEFIQDLNSLSQHKEWGFYLAGHDTTLRLSGKLPHIDLAGTDFTIDWRLRELRETELPWKNISLRDMEMSDSGEEYLCFYHTETHELFDVNENLFELPENVVVLEIPYEVKLDPVAVARQYGIGETDLLFEHPFQMNLSAKVTPLSETNLSRFIEENIQRRDNATDNAGRTPKRGR</sequence>
<reference evidence="2 4" key="1">
    <citation type="submission" date="2019-08" db="EMBL/GenBank/DDBJ databases">
        <title>Comparative genome analysis confer to the adaptation heavy metal polluted environment.</title>
        <authorList>
            <person name="Li Y."/>
        </authorList>
    </citation>
    <scope>NUCLEOTIDE SEQUENCE [LARGE SCALE GENOMIC DNA]</scope>
    <source>
        <strain evidence="2 4">P2</strain>
    </source>
</reference>
<protein>
    <submittedName>
        <fullName evidence="2">Uncharacterized protein</fullName>
    </submittedName>
</protein>
<gene>
    <name evidence="2" type="ORF">DIU31_027915</name>
    <name evidence="3" type="ORF">J3L21_33105</name>
</gene>
<dbReference type="EMBL" id="CP071880">
    <property type="protein sequence ID" value="QTE50312.1"/>
    <property type="molecule type" value="Genomic_DNA"/>
</dbReference>
<dbReference type="RefSeq" id="WP_146750388.1">
    <property type="nucleotide sequence ID" value="NZ_CP043451.1"/>
</dbReference>
<name>A0AAE6ML30_9SPHI</name>
<dbReference type="EMBL" id="CP043451">
    <property type="protein sequence ID" value="QEM07144.1"/>
    <property type="molecule type" value="Genomic_DNA"/>
</dbReference>
<evidence type="ECO:0000256" key="1">
    <source>
        <dbReference type="SAM" id="MobiDB-lite"/>
    </source>
</evidence>
<evidence type="ECO:0000313" key="3">
    <source>
        <dbReference type="EMBL" id="QTE50312.1"/>
    </source>
</evidence>
<reference evidence="3 5" key="2">
    <citation type="submission" date="2021-03" db="EMBL/GenBank/DDBJ databases">
        <title>Mucilaginibacter strains isolated from gold and copper mining confer multi heavy-metal resistance.</title>
        <authorList>
            <person name="Li Y."/>
        </authorList>
    </citation>
    <scope>NUCLEOTIDE SEQUENCE [LARGE SCALE GENOMIC DNA]</scope>
    <source>
        <strain evidence="3 5">P2-4</strain>
    </source>
</reference>
<feature type="region of interest" description="Disordered" evidence="1">
    <location>
        <begin position="235"/>
        <end position="255"/>
    </location>
</feature>
<keyword evidence="5" id="KW-1185">Reference proteome</keyword>
<organism evidence="2 4">
    <name type="scientific">Mucilaginibacter rubeus</name>
    <dbReference type="NCBI Taxonomy" id="2027860"/>
    <lineage>
        <taxon>Bacteria</taxon>
        <taxon>Pseudomonadati</taxon>
        <taxon>Bacteroidota</taxon>
        <taxon>Sphingobacteriia</taxon>
        <taxon>Sphingobacteriales</taxon>
        <taxon>Sphingobacteriaceae</taxon>
        <taxon>Mucilaginibacter</taxon>
    </lineage>
</organism>
<evidence type="ECO:0000313" key="5">
    <source>
        <dbReference type="Proteomes" id="UP000663940"/>
    </source>
</evidence>
<evidence type="ECO:0000313" key="4">
    <source>
        <dbReference type="Proteomes" id="UP000250557"/>
    </source>
</evidence>
<dbReference type="Proteomes" id="UP000250557">
    <property type="component" value="Chromosome"/>
</dbReference>
<accession>A0AAE6ML30</accession>
<dbReference type="AlphaFoldDB" id="A0AAE6ML30"/>
<dbReference type="Proteomes" id="UP000663940">
    <property type="component" value="Chromosome"/>
</dbReference>
<proteinExistence type="predicted"/>
<evidence type="ECO:0000313" key="2">
    <source>
        <dbReference type="EMBL" id="QEM07144.1"/>
    </source>
</evidence>